<dbReference type="InterPro" id="IPR005693">
    <property type="entry name" value="Mce"/>
</dbReference>
<dbReference type="PANTHER" id="PTHR33371">
    <property type="entry name" value="INTERMEMBRANE PHOSPHOLIPID TRANSPORT SYSTEM BINDING PROTEIN MLAD-RELATED"/>
    <property type="match status" value="1"/>
</dbReference>
<evidence type="ECO:0000259" key="1">
    <source>
        <dbReference type="Pfam" id="PF02470"/>
    </source>
</evidence>
<proteinExistence type="predicted"/>
<evidence type="ECO:0000313" key="3">
    <source>
        <dbReference type="EMBL" id="MFD0922973.1"/>
    </source>
</evidence>
<dbReference type="NCBIfam" id="TIGR00996">
    <property type="entry name" value="Mtu_fam_mce"/>
    <property type="match status" value="1"/>
</dbReference>
<sequence length="345" mass="36844">MRSVASPLVKLSIFAAVTILLTGVLAMTIAASSSSSGHSYRARFADASGLQAGDDVRMAGVRVGRVTGLEVADGRDALVTFDLDADRSLPRDASAAVKYRNLAGQRYLALDAPLRDPREVLPPGGEIPLQRTRPALNLTALFNGFKPLFQALSPRDVNQLAGEIVQVLQGEGGTVDSLLAHTASLTSTIAQRDQVIGQVIDNLNAVLGTVNDRGPQLGELIGALQNLASGYAQERKPIGDTIDSLGELSRTTSGLLEQARPPLKNDVAQLDRLTRLLNSQQPKLEHDLQTTPGRLSALTRTVSYGSWFNFYMCRISGKVGISQLGVEVPIIPLPASQMPERCKSS</sequence>
<gene>
    <name evidence="3" type="ORF">ACFQ16_24785</name>
</gene>
<dbReference type="EMBL" id="JBHTIW010000027">
    <property type="protein sequence ID" value="MFD0922973.1"/>
    <property type="molecule type" value="Genomic_DNA"/>
</dbReference>
<feature type="domain" description="Mce/MlaD" evidence="1">
    <location>
        <begin position="37"/>
        <end position="112"/>
    </location>
</feature>
<dbReference type="InterPro" id="IPR052336">
    <property type="entry name" value="MlaD_Phospholipid_Transporter"/>
</dbReference>
<comment type="caution">
    <text evidence="3">The sequence shown here is derived from an EMBL/GenBank/DDBJ whole genome shotgun (WGS) entry which is preliminary data.</text>
</comment>
<dbReference type="InterPro" id="IPR024516">
    <property type="entry name" value="Mce_C"/>
</dbReference>
<dbReference type="Pfam" id="PF11887">
    <property type="entry name" value="Mce4_CUP1"/>
    <property type="match status" value="1"/>
</dbReference>
<dbReference type="RefSeq" id="WP_263252135.1">
    <property type="nucleotide sequence ID" value="NZ_BAABLT010000030.1"/>
</dbReference>
<dbReference type="Pfam" id="PF02470">
    <property type="entry name" value="MlaD"/>
    <property type="match status" value="1"/>
</dbReference>
<organism evidence="3 4">
    <name type="scientific">Saccharopolyspora rosea</name>
    <dbReference type="NCBI Taxonomy" id="524884"/>
    <lineage>
        <taxon>Bacteria</taxon>
        <taxon>Bacillati</taxon>
        <taxon>Actinomycetota</taxon>
        <taxon>Actinomycetes</taxon>
        <taxon>Pseudonocardiales</taxon>
        <taxon>Pseudonocardiaceae</taxon>
        <taxon>Saccharopolyspora</taxon>
    </lineage>
</organism>
<dbReference type="InterPro" id="IPR003399">
    <property type="entry name" value="Mce/MlaD"/>
</dbReference>
<reference evidence="4" key="1">
    <citation type="journal article" date="2019" name="Int. J. Syst. Evol. Microbiol.">
        <title>The Global Catalogue of Microorganisms (GCM) 10K type strain sequencing project: providing services to taxonomists for standard genome sequencing and annotation.</title>
        <authorList>
            <consortium name="The Broad Institute Genomics Platform"/>
            <consortium name="The Broad Institute Genome Sequencing Center for Infectious Disease"/>
            <person name="Wu L."/>
            <person name="Ma J."/>
        </authorList>
    </citation>
    <scope>NUCLEOTIDE SEQUENCE [LARGE SCALE GENOMIC DNA]</scope>
    <source>
        <strain evidence="4">CCUG 56401</strain>
    </source>
</reference>
<protein>
    <submittedName>
        <fullName evidence="3">MCE family protein</fullName>
    </submittedName>
</protein>
<name>A0ABW3FYE4_9PSEU</name>
<evidence type="ECO:0000313" key="4">
    <source>
        <dbReference type="Proteomes" id="UP001597018"/>
    </source>
</evidence>
<feature type="domain" description="Mammalian cell entry C-terminal" evidence="2">
    <location>
        <begin position="119"/>
        <end position="291"/>
    </location>
</feature>
<evidence type="ECO:0000259" key="2">
    <source>
        <dbReference type="Pfam" id="PF11887"/>
    </source>
</evidence>
<dbReference type="PANTHER" id="PTHR33371:SF17">
    <property type="entry name" value="MCE-FAMILY PROTEIN MCE1B"/>
    <property type="match status" value="1"/>
</dbReference>
<accession>A0ABW3FYE4</accession>
<keyword evidence="4" id="KW-1185">Reference proteome</keyword>
<dbReference type="Proteomes" id="UP001597018">
    <property type="component" value="Unassembled WGS sequence"/>
</dbReference>